<organism evidence="3 4">
    <name type="scientific">Enterococcus canintestini</name>
    <dbReference type="NCBI Taxonomy" id="317010"/>
    <lineage>
        <taxon>Bacteria</taxon>
        <taxon>Bacillati</taxon>
        <taxon>Bacillota</taxon>
        <taxon>Bacilli</taxon>
        <taxon>Lactobacillales</taxon>
        <taxon>Enterococcaceae</taxon>
        <taxon>Enterococcus</taxon>
    </lineage>
</organism>
<sequence length="401" mass="46588">MANNYRKNAKKTDTTKLLNNKKDLRTIANFKGGDQMTKSTQNVLGKVDWFQAVLHQVSYQTVFQDLLKINLESVSIQAGSLKHEEYDIVYTCGFLKYYTYHQPEKAKERGTLVLSGQACTTYEWILLSYNPKANVFQELATRFYEYASQTAFTFEIKRLDLALDDYNEVPYFTVEQLHNKLKRKQFLSKGRSYQLHDSEFDAKQRAKTVSIGVRGSACMFRAYDKAKEMAKDFDGAKQEEILARAPQIRLEVETRNDVADSLFRTIAFLPQDQCIANLIRGFLQTELTFYTDGSLKQVCRWWQDYLKPSLVPTITRQYQVSSFDRSLNWYEYGGPMALTQALFFLHHEGVGIDPSLLEIRPNYEWTPELSDRMIQYVSEQQRPDLIPLIQERTKKASVTSQ</sequence>
<gene>
    <name evidence="3" type="ORF">RU96_GL000490</name>
</gene>
<dbReference type="Pfam" id="PF02486">
    <property type="entry name" value="Rep_trans"/>
    <property type="match status" value="1"/>
</dbReference>
<dbReference type="Proteomes" id="UP000182835">
    <property type="component" value="Unassembled WGS sequence"/>
</dbReference>
<keyword evidence="3" id="KW-0648">Protein biosynthesis</keyword>
<dbReference type="Pfam" id="PF18106">
    <property type="entry name" value="Rol_Rep_N"/>
    <property type="match status" value="1"/>
</dbReference>
<dbReference type="STRING" id="317010.RU96_GL000490"/>
<dbReference type="InterPro" id="IPR003491">
    <property type="entry name" value="REP-like_C"/>
</dbReference>
<feature type="domain" description="Rolling Circle replication initiation protein N-terminal" evidence="2">
    <location>
        <begin position="46"/>
        <end position="128"/>
    </location>
</feature>
<evidence type="ECO:0000259" key="2">
    <source>
        <dbReference type="Pfam" id="PF18106"/>
    </source>
</evidence>
<comment type="caution">
    <text evidence="3">The sequence shown here is derived from an EMBL/GenBank/DDBJ whole genome shotgun (WGS) entry which is preliminary data.</text>
</comment>
<dbReference type="GO" id="GO:0003743">
    <property type="term" value="F:translation initiation factor activity"/>
    <property type="evidence" value="ECO:0007669"/>
    <property type="project" value="UniProtKB-KW"/>
</dbReference>
<proteinExistence type="predicted"/>
<dbReference type="EMBL" id="JXKG01000012">
    <property type="protein sequence ID" value="OJG14915.1"/>
    <property type="molecule type" value="Genomic_DNA"/>
</dbReference>
<accession>A0A1L8R5B0</accession>
<keyword evidence="3" id="KW-0396">Initiation factor</keyword>
<protein>
    <submittedName>
        <fullName evidence="3">Replication initiation factor family protein</fullName>
    </submittedName>
</protein>
<dbReference type="AlphaFoldDB" id="A0A1L8R5B0"/>
<evidence type="ECO:0000313" key="3">
    <source>
        <dbReference type="EMBL" id="OJG14915.1"/>
    </source>
</evidence>
<dbReference type="InterPro" id="IPR040819">
    <property type="entry name" value="Rol_Rep_N"/>
</dbReference>
<evidence type="ECO:0000313" key="4">
    <source>
        <dbReference type="Proteomes" id="UP000182835"/>
    </source>
</evidence>
<name>A0A1L8R5B0_9ENTE</name>
<reference evidence="3 4" key="1">
    <citation type="submission" date="2014-12" db="EMBL/GenBank/DDBJ databases">
        <title>Draft genome sequences of 29 type strains of Enterococci.</title>
        <authorList>
            <person name="Zhong Z."/>
            <person name="Sun Z."/>
            <person name="Liu W."/>
            <person name="Zhang W."/>
            <person name="Zhang H."/>
        </authorList>
    </citation>
    <scope>NUCLEOTIDE SEQUENCE [LARGE SCALE GENOMIC DNA]</scope>
    <source>
        <strain evidence="3 4">DSM 21207</strain>
    </source>
</reference>
<feature type="domain" description="Replication initiation protein-like C-terminal" evidence="1">
    <location>
        <begin position="155"/>
        <end position="331"/>
    </location>
</feature>
<evidence type="ECO:0000259" key="1">
    <source>
        <dbReference type="Pfam" id="PF02486"/>
    </source>
</evidence>